<keyword evidence="2" id="KW-1185">Reference proteome</keyword>
<reference evidence="1 2" key="1">
    <citation type="journal article" date="2023" name="Plants (Basel)">
        <title>Bridging the Gap: Combining Genomics and Transcriptomics Approaches to Understand Stylosanthes scabra, an Orphan Legume from the Brazilian Caatinga.</title>
        <authorList>
            <person name="Ferreira-Neto J.R.C."/>
            <person name="da Silva M.D."/>
            <person name="Binneck E."/>
            <person name="de Melo N.F."/>
            <person name="da Silva R.H."/>
            <person name="de Melo A.L.T.M."/>
            <person name="Pandolfi V."/>
            <person name="Bustamante F.O."/>
            <person name="Brasileiro-Vidal A.C."/>
            <person name="Benko-Iseppon A.M."/>
        </authorList>
    </citation>
    <scope>NUCLEOTIDE SEQUENCE [LARGE SCALE GENOMIC DNA]</scope>
    <source>
        <tissue evidence="1">Leaves</tissue>
    </source>
</reference>
<organism evidence="1 2">
    <name type="scientific">Stylosanthes scabra</name>
    <dbReference type="NCBI Taxonomy" id="79078"/>
    <lineage>
        <taxon>Eukaryota</taxon>
        <taxon>Viridiplantae</taxon>
        <taxon>Streptophyta</taxon>
        <taxon>Embryophyta</taxon>
        <taxon>Tracheophyta</taxon>
        <taxon>Spermatophyta</taxon>
        <taxon>Magnoliopsida</taxon>
        <taxon>eudicotyledons</taxon>
        <taxon>Gunneridae</taxon>
        <taxon>Pentapetalae</taxon>
        <taxon>rosids</taxon>
        <taxon>fabids</taxon>
        <taxon>Fabales</taxon>
        <taxon>Fabaceae</taxon>
        <taxon>Papilionoideae</taxon>
        <taxon>50 kb inversion clade</taxon>
        <taxon>dalbergioids sensu lato</taxon>
        <taxon>Dalbergieae</taxon>
        <taxon>Pterocarpus clade</taxon>
        <taxon>Stylosanthes</taxon>
    </lineage>
</organism>
<dbReference type="EMBL" id="JASCZI010000859">
    <property type="protein sequence ID" value="MED6113610.1"/>
    <property type="molecule type" value="Genomic_DNA"/>
</dbReference>
<comment type="caution">
    <text evidence="1">The sequence shown here is derived from an EMBL/GenBank/DDBJ whole genome shotgun (WGS) entry which is preliminary data.</text>
</comment>
<accession>A0ABU6QQ83</accession>
<protein>
    <submittedName>
        <fullName evidence="1">Uncharacterized protein</fullName>
    </submittedName>
</protein>
<evidence type="ECO:0000313" key="2">
    <source>
        <dbReference type="Proteomes" id="UP001341840"/>
    </source>
</evidence>
<proteinExistence type="predicted"/>
<evidence type="ECO:0000313" key="1">
    <source>
        <dbReference type="EMBL" id="MED6113610.1"/>
    </source>
</evidence>
<gene>
    <name evidence="1" type="ORF">PIB30_072472</name>
</gene>
<dbReference type="Proteomes" id="UP001341840">
    <property type="component" value="Unassembled WGS sequence"/>
</dbReference>
<name>A0ABU6QQ83_9FABA</name>
<sequence length="186" mass="21273">MGQGALQSKWAWQPLMSESLILSLLDPNDDVRQFGKSVVEQVSNTRGLSCGIKFLCSHELSLYAIILGLKHALRLVQLDFVMLKFHSLHHFWFLLYKLLKEEDLSPSEMPENTDSDLMVPKFSSQGGFLKQPAFDSLPLEMDKHVSCVELKTKDKFVCLISEMAWPIFCKSLVKGREFIDYNLCQV</sequence>